<organism evidence="2 3">
    <name type="scientific">Chondromyces apiculatus DSM 436</name>
    <dbReference type="NCBI Taxonomy" id="1192034"/>
    <lineage>
        <taxon>Bacteria</taxon>
        <taxon>Pseudomonadati</taxon>
        <taxon>Myxococcota</taxon>
        <taxon>Polyangia</taxon>
        <taxon>Polyangiales</taxon>
        <taxon>Polyangiaceae</taxon>
        <taxon>Chondromyces</taxon>
    </lineage>
</organism>
<evidence type="ECO:0000313" key="3">
    <source>
        <dbReference type="Proteomes" id="UP000019678"/>
    </source>
</evidence>
<comment type="caution">
    <text evidence="2">The sequence shown here is derived from an EMBL/GenBank/DDBJ whole genome shotgun (WGS) entry which is preliminary data.</text>
</comment>
<protein>
    <recommendedName>
        <fullName evidence="4">DUF1795 domain-containing protein</fullName>
    </recommendedName>
</protein>
<dbReference type="OrthoDB" id="5503814at2"/>
<dbReference type="STRING" id="1192034.CAP_5867"/>
<evidence type="ECO:0008006" key="4">
    <source>
        <dbReference type="Google" id="ProtNLM"/>
    </source>
</evidence>
<dbReference type="Proteomes" id="UP000019678">
    <property type="component" value="Unassembled WGS sequence"/>
</dbReference>
<dbReference type="RefSeq" id="WP_044236036.1">
    <property type="nucleotide sequence ID" value="NZ_ASRX01000005.1"/>
</dbReference>
<proteinExistence type="predicted"/>
<gene>
    <name evidence="2" type="ORF">CAP_5867</name>
</gene>
<dbReference type="EMBL" id="ASRX01000005">
    <property type="protein sequence ID" value="EYF08107.1"/>
    <property type="molecule type" value="Genomic_DNA"/>
</dbReference>
<evidence type="ECO:0000313" key="2">
    <source>
        <dbReference type="EMBL" id="EYF08107.1"/>
    </source>
</evidence>
<dbReference type="AlphaFoldDB" id="A0A017TGS8"/>
<sequence>MSDYDSDLPIEDAVPGPGEKDQFRNVRLTPDAGPAYAYSLLIPVGWHGLAIPEEARTDTVETKFTPIGLFSPFAKPMPPVVLSVGVRLMLTANSIAEQFLEHCAEEGYEVLTMRPQEYAAGAVVEGLARQADSPLGPLKMRLAMFEDGGRLFGLSAMAPENLYAEFIRPLSLAMLSFELVMPQGQQIPLAPQPPSDA</sequence>
<name>A0A017TGS8_9BACT</name>
<evidence type="ECO:0000256" key="1">
    <source>
        <dbReference type="SAM" id="MobiDB-lite"/>
    </source>
</evidence>
<feature type="region of interest" description="Disordered" evidence="1">
    <location>
        <begin position="1"/>
        <end position="24"/>
    </location>
</feature>
<accession>A0A017TGS8</accession>
<keyword evidence="3" id="KW-1185">Reference proteome</keyword>
<reference evidence="2 3" key="1">
    <citation type="submission" date="2013-05" db="EMBL/GenBank/DDBJ databases">
        <title>Genome assembly of Chondromyces apiculatus DSM 436.</title>
        <authorList>
            <person name="Sharma G."/>
            <person name="Khatri I."/>
            <person name="Kaur C."/>
            <person name="Mayilraj S."/>
            <person name="Subramanian S."/>
        </authorList>
    </citation>
    <scope>NUCLEOTIDE SEQUENCE [LARGE SCALE GENOMIC DNA]</scope>
    <source>
        <strain evidence="2 3">DSM 436</strain>
    </source>
</reference>
<feature type="compositionally biased region" description="Acidic residues" evidence="1">
    <location>
        <begin position="1"/>
        <end position="10"/>
    </location>
</feature>